<dbReference type="EC" id="3.4.19.12" evidence="1"/>
<dbReference type="SUPFAM" id="SSF54001">
    <property type="entry name" value="Cysteine proteinases"/>
    <property type="match status" value="1"/>
</dbReference>
<dbReference type="Gene3D" id="3.90.70.10">
    <property type="entry name" value="Cysteine proteinases"/>
    <property type="match status" value="1"/>
</dbReference>
<evidence type="ECO:0000313" key="4">
    <source>
        <dbReference type="EMBL" id="TKA75284.1"/>
    </source>
</evidence>
<organism evidence="4 5">
    <name type="scientific">Friedmanniomyces simplex</name>
    <dbReference type="NCBI Taxonomy" id="329884"/>
    <lineage>
        <taxon>Eukaryota</taxon>
        <taxon>Fungi</taxon>
        <taxon>Dikarya</taxon>
        <taxon>Ascomycota</taxon>
        <taxon>Pezizomycotina</taxon>
        <taxon>Dothideomycetes</taxon>
        <taxon>Dothideomycetidae</taxon>
        <taxon>Mycosphaerellales</taxon>
        <taxon>Teratosphaeriaceae</taxon>
        <taxon>Friedmanniomyces</taxon>
    </lineage>
</organism>
<evidence type="ECO:0000256" key="2">
    <source>
        <dbReference type="SAM" id="MobiDB-lite"/>
    </source>
</evidence>
<dbReference type="PANTHER" id="PTHR24006">
    <property type="entry name" value="UBIQUITIN CARBOXYL-TERMINAL HYDROLASE"/>
    <property type="match status" value="1"/>
</dbReference>
<keyword evidence="1" id="KW-0833">Ubl conjugation pathway</keyword>
<dbReference type="InterPro" id="IPR018200">
    <property type="entry name" value="USP_CS"/>
</dbReference>
<dbReference type="InterPro" id="IPR001394">
    <property type="entry name" value="Peptidase_C19_UCH"/>
</dbReference>
<dbReference type="PANTHER" id="PTHR24006:SF937">
    <property type="entry name" value="UBIQUITIN CARBOXYL-TERMINAL HYDROLASE"/>
    <property type="match status" value="1"/>
</dbReference>
<dbReference type="Gene3D" id="3.30.40.10">
    <property type="entry name" value="Zinc/RING finger domain, C3HC4 (zinc finger)"/>
    <property type="match status" value="1"/>
</dbReference>
<evidence type="ECO:0000313" key="5">
    <source>
        <dbReference type="Proteomes" id="UP000309340"/>
    </source>
</evidence>
<sequence length="640" mass="68645">MATTTLTPTSARAETPKLMKPGSVAEAKSPTTAPMQTTFGCQHIKGLLTVARQQATDGYTRLIQSLRKEEGWSDRTHVSGGGAKTTTSTTYLCLQCPTVSSTRERHRKDHVFAVESDNGFIYCHDCRGFVYDPTFETLRTTTSSPHPPSKKRKLSSSAALAPLTSEDRKFVRANTATTPCAATGLRGMYNMGQTCFMSVILQSLLHNPLIRTWYLSEGHRSSDCEREACTACALDEMFAEFYAQDRREGYGAVRMLQGCWKGGGGLAGYSQQDAHEYLGFILNSLHTAITEDGAAEEEGEGEIVRKKKEKDMKDSSCNCVVHQTFSGQLRSTVTCAACHNITTSLDPFMDLSLDIRSSAVLTKKKKLSMINGTTTVKEVLPMDLTECLDRFTSPETLSSDSYFCRRCGGNREARKQLGLSRLPPILPIHLKRFSHSKGLGVSSKVETKIRAPFVLDLRGYISSDGSSGKEGCGGVSGKGGGGATSTGRRKVEVDVDVDADAGSAGGDADAADADADTDGEAGDPADHGDDDDHEGDIAPSSPLYDLASVIVHKGKIDNGHYISYCRQAHAAGISALGSGGEGLEGGGGAEKGSRGLDAVGGEEGGDWFRFDDSMVVQVSEREVLGAEAYMVFYVARGWVV</sequence>
<feature type="region of interest" description="Disordered" evidence="2">
    <location>
        <begin position="1"/>
        <end position="31"/>
    </location>
</feature>
<name>A0A4U0XEF0_9PEZI</name>
<feature type="compositionally biased region" description="Gly residues" evidence="2">
    <location>
        <begin position="468"/>
        <end position="484"/>
    </location>
</feature>
<dbReference type="PROSITE" id="PS00973">
    <property type="entry name" value="USP_2"/>
    <property type="match status" value="1"/>
</dbReference>
<dbReference type="PROSITE" id="PS00972">
    <property type="entry name" value="USP_1"/>
    <property type="match status" value="1"/>
</dbReference>
<proteinExistence type="inferred from homology"/>
<dbReference type="GO" id="GO:0005829">
    <property type="term" value="C:cytosol"/>
    <property type="evidence" value="ECO:0007669"/>
    <property type="project" value="TreeGrafter"/>
</dbReference>
<reference evidence="4 5" key="1">
    <citation type="submission" date="2017-03" db="EMBL/GenBank/DDBJ databases">
        <title>Genomes of endolithic fungi from Antarctica.</title>
        <authorList>
            <person name="Coleine C."/>
            <person name="Masonjones S."/>
            <person name="Stajich J.E."/>
        </authorList>
    </citation>
    <scope>NUCLEOTIDE SEQUENCE [LARGE SCALE GENOMIC DNA]</scope>
    <source>
        <strain evidence="4 5">CCFEE 5184</strain>
    </source>
</reference>
<comment type="catalytic activity">
    <reaction evidence="1">
        <text>Thiol-dependent hydrolysis of ester, thioester, amide, peptide and isopeptide bonds formed by the C-terminal Gly of ubiquitin (a 76-residue protein attached to proteins as an intracellular targeting signal).</text>
        <dbReference type="EC" id="3.4.19.12"/>
    </reaction>
</comment>
<dbReference type="GO" id="GO:0004843">
    <property type="term" value="F:cysteine-type deubiquitinase activity"/>
    <property type="evidence" value="ECO:0007669"/>
    <property type="project" value="UniProtKB-UniRule"/>
</dbReference>
<dbReference type="GO" id="GO:0006508">
    <property type="term" value="P:proteolysis"/>
    <property type="evidence" value="ECO:0007669"/>
    <property type="project" value="UniProtKB-KW"/>
</dbReference>
<accession>A0A4U0XEF0</accession>
<comment type="caution">
    <text evidence="4">The sequence shown here is derived from an EMBL/GenBank/DDBJ whole genome shotgun (WGS) entry which is preliminary data.</text>
</comment>
<dbReference type="Pfam" id="PF00443">
    <property type="entry name" value="UCH"/>
    <property type="match status" value="1"/>
</dbReference>
<feature type="domain" description="USP" evidence="3">
    <location>
        <begin position="186"/>
        <end position="636"/>
    </location>
</feature>
<keyword evidence="5" id="KW-1185">Reference proteome</keyword>
<feature type="compositionally biased region" description="Acidic residues" evidence="2">
    <location>
        <begin position="509"/>
        <end position="534"/>
    </location>
</feature>
<keyword evidence="1" id="KW-0788">Thiol protease</keyword>
<dbReference type="InterPro" id="IPR028889">
    <property type="entry name" value="USP"/>
</dbReference>
<dbReference type="GO" id="GO:0016579">
    <property type="term" value="P:protein deubiquitination"/>
    <property type="evidence" value="ECO:0007669"/>
    <property type="project" value="InterPro"/>
</dbReference>
<dbReference type="EMBL" id="NAJQ01000198">
    <property type="protein sequence ID" value="TKA75284.1"/>
    <property type="molecule type" value="Genomic_DNA"/>
</dbReference>
<dbReference type="GO" id="GO:0005634">
    <property type="term" value="C:nucleus"/>
    <property type="evidence" value="ECO:0007669"/>
    <property type="project" value="TreeGrafter"/>
</dbReference>
<keyword evidence="1" id="KW-0378">Hydrolase</keyword>
<feature type="compositionally biased region" description="Polar residues" evidence="2">
    <location>
        <begin position="1"/>
        <end position="12"/>
    </location>
</feature>
<dbReference type="InterPro" id="IPR038765">
    <property type="entry name" value="Papain-like_cys_pep_sf"/>
</dbReference>
<dbReference type="SUPFAM" id="SSF57850">
    <property type="entry name" value="RING/U-box"/>
    <property type="match status" value="1"/>
</dbReference>
<dbReference type="PROSITE" id="PS50235">
    <property type="entry name" value="USP_3"/>
    <property type="match status" value="1"/>
</dbReference>
<protein>
    <recommendedName>
        <fullName evidence="1">Ubiquitin carboxyl-terminal hydrolase</fullName>
        <ecNumber evidence="1">3.4.19.12</ecNumber>
    </recommendedName>
</protein>
<dbReference type="Proteomes" id="UP000309340">
    <property type="component" value="Unassembled WGS sequence"/>
</dbReference>
<evidence type="ECO:0000256" key="1">
    <source>
        <dbReference type="RuleBase" id="RU366025"/>
    </source>
</evidence>
<gene>
    <name evidence="4" type="ORF">B0A55_05074</name>
</gene>
<dbReference type="AlphaFoldDB" id="A0A4U0XEF0"/>
<dbReference type="InterPro" id="IPR050164">
    <property type="entry name" value="Peptidase_C19"/>
</dbReference>
<dbReference type="OrthoDB" id="289038at2759"/>
<keyword evidence="1" id="KW-0645">Protease</keyword>
<dbReference type="STRING" id="329884.A0A4U0XEF0"/>
<feature type="region of interest" description="Disordered" evidence="2">
    <location>
        <begin position="140"/>
        <end position="159"/>
    </location>
</feature>
<comment type="similarity">
    <text evidence="1">Belongs to the peptidase C19 family.</text>
</comment>
<evidence type="ECO:0000259" key="3">
    <source>
        <dbReference type="PROSITE" id="PS50235"/>
    </source>
</evidence>
<feature type="region of interest" description="Disordered" evidence="2">
    <location>
        <begin position="464"/>
        <end position="539"/>
    </location>
</feature>
<dbReference type="InterPro" id="IPR013083">
    <property type="entry name" value="Znf_RING/FYVE/PHD"/>
</dbReference>